<evidence type="ECO:0000313" key="2">
    <source>
        <dbReference type="EMBL" id="MDX6189574.1"/>
    </source>
</evidence>
<evidence type="ECO:0000313" key="3">
    <source>
        <dbReference type="Proteomes" id="UP001273350"/>
    </source>
</evidence>
<reference evidence="2 3" key="1">
    <citation type="submission" date="2023-11" db="EMBL/GenBank/DDBJ databases">
        <title>Unpublished Manusciprt.</title>
        <authorList>
            <person name="Saticioglu I.B."/>
            <person name="Ay H."/>
            <person name="Ajmi N."/>
            <person name="Altun S."/>
            <person name="Duman M."/>
        </authorList>
    </citation>
    <scope>NUCLEOTIDE SEQUENCE [LARGE SCALE GENOMIC DNA]</scope>
    <source>
        <strain evidence="2 3">Fl-318</strain>
    </source>
</reference>
<feature type="chain" id="PRO_5045332388" description="DUF3108 domain-containing protein" evidence="1">
    <location>
        <begin position="19"/>
        <end position="231"/>
    </location>
</feature>
<gene>
    <name evidence="2" type="ORF">SGQ83_09455</name>
</gene>
<evidence type="ECO:0000256" key="1">
    <source>
        <dbReference type="SAM" id="SignalP"/>
    </source>
</evidence>
<protein>
    <recommendedName>
        <fullName evidence="4">DUF3108 domain-containing protein</fullName>
    </recommendedName>
</protein>
<evidence type="ECO:0008006" key="4">
    <source>
        <dbReference type="Google" id="ProtNLM"/>
    </source>
</evidence>
<accession>A0ABU4RAH7</accession>
<dbReference type="RefSeq" id="WP_230001735.1">
    <property type="nucleotide sequence ID" value="NZ_CP087134.1"/>
</dbReference>
<name>A0ABU4RAH7_9FLAO</name>
<sequence>MKKTVFFFFALISCGVFSQQHDHGAQDEPSTHGMAIFGRNKIYAYHLPMFRSPHDYQIVLELVFDERTRQQFIRDQQQHPEHATYTIEPEKFILPDMIANPRPFKASIYRGHFERGGIKIAESVAVRIQEVIYFKKLSPNTIKPKTTDFILFGNNREQFAVHSIAKAPDFDQILQIKTGERLDTYKIFTFDETVNAPIGVSGNTIEVNFDGRKLKVDLLRQLYLEFEDLKN</sequence>
<keyword evidence="3" id="KW-1185">Reference proteome</keyword>
<proteinExistence type="predicted"/>
<keyword evidence="1" id="KW-0732">Signal</keyword>
<feature type="signal peptide" evidence="1">
    <location>
        <begin position="1"/>
        <end position="18"/>
    </location>
</feature>
<organism evidence="2 3">
    <name type="scientific">Flavobacterium cupriresistens</name>
    <dbReference type="NCBI Taxonomy" id="2893885"/>
    <lineage>
        <taxon>Bacteria</taxon>
        <taxon>Pseudomonadati</taxon>
        <taxon>Bacteroidota</taxon>
        <taxon>Flavobacteriia</taxon>
        <taxon>Flavobacteriales</taxon>
        <taxon>Flavobacteriaceae</taxon>
        <taxon>Flavobacterium</taxon>
    </lineage>
</organism>
<dbReference type="Proteomes" id="UP001273350">
    <property type="component" value="Unassembled WGS sequence"/>
</dbReference>
<dbReference type="EMBL" id="JAWXVI010000005">
    <property type="protein sequence ID" value="MDX6189574.1"/>
    <property type="molecule type" value="Genomic_DNA"/>
</dbReference>
<comment type="caution">
    <text evidence="2">The sequence shown here is derived from an EMBL/GenBank/DDBJ whole genome shotgun (WGS) entry which is preliminary data.</text>
</comment>